<dbReference type="PIRSF" id="PIRSF000077">
    <property type="entry name" value="Thioredoxin"/>
    <property type="match status" value="1"/>
</dbReference>
<evidence type="ECO:0000259" key="9">
    <source>
        <dbReference type="PROSITE" id="PS51352"/>
    </source>
</evidence>
<keyword evidence="5 8" id="KW-0676">Redox-active center</keyword>
<evidence type="ECO:0000256" key="6">
    <source>
        <dbReference type="NCBIfam" id="TIGR01068"/>
    </source>
</evidence>
<evidence type="ECO:0000256" key="5">
    <source>
        <dbReference type="ARBA" id="ARBA00023284"/>
    </source>
</evidence>
<keyword evidence="2" id="KW-0813">Transport</keyword>
<dbReference type="PANTHER" id="PTHR45663">
    <property type="entry name" value="GEO12009P1"/>
    <property type="match status" value="1"/>
</dbReference>
<evidence type="ECO:0000256" key="2">
    <source>
        <dbReference type="ARBA" id="ARBA00022448"/>
    </source>
</evidence>
<feature type="disulfide bond" description="Redox-active" evidence="8">
    <location>
        <begin position="29"/>
        <end position="32"/>
    </location>
</feature>
<dbReference type="InterPro" id="IPR005746">
    <property type="entry name" value="Thioredoxin"/>
</dbReference>
<protein>
    <recommendedName>
        <fullName evidence="6 7">Thioredoxin</fullName>
    </recommendedName>
</protein>
<dbReference type="PRINTS" id="PR00421">
    <property type="entry name" value="THIOREDOXIN"/>
</dbReference>
<evidence type="ECO:0000256" key="3">
    <source>
        <dbReference type="ARBA" id="ARBA00022982"/>
    </source>
</evidence>
<evidence type="ECO:0000313" key="11">
    <source>
        <dbReference type="Proteomes" id="UP000253303"/>
    </source>
</evidence>
<dbReference type="RefSeq" id="WP_113978956.1">
    <property type="nucleotide sequence ID" value="NZ_QMEY01000001.1"/>
</dbReference>
<dbReference type="GO" id="GO:0015035">
    <property type="term" value="F:protein-disulfide reductase activity"/>
    <property type="evidence" value="ECO:0007669"/>
    <property type="project" value="UniProtKB-UniRule"/>
</dbReference>
<name>A0A366M810_9ACTN</name>
<dbReference type="InterPro" id="IPR036249">
    <property type="entry name" value="Thioredoxin-like_sf"/>
</dbReference>
<dbReference type="FunFam" id="3.40.30.10:FF:000001">
    <property type="entry name" value="Thioredoxin"/>
    <property type="match status" value="1"/>
</dbReference>
<gene>
    <name evidence="10" type="primary">trxA</name>
    <name evidence="10" type="ORF">DP939_04075</name>
</gene>
<dbReference type="InterPro" id="IPR013766">
    <property type="entry name" value="Thioredoxin_domain"/>
</dbReference>
<evidence type="ECO:0000256" key="8">
    <source>
        <dbReference type="PIRSR" id="PIRSR000077-4"/>
    </source>
</evidence>
<proteinExistence type="inferred from homology"/>
<dbReference type="EMBL" id="QMEY01000001">
    <property type="protein sequence ID" value="RBQ21860.1"/>
    <property type="molecule type" value="Genomic_DNA"/>
</dbReference>
<dbReference type="GO" id="GO:0005829">
    <property type="term" value="C:cytosol"/>
    <property type="evidence" value="ECO:0007669"/>
    <property type="project" value="TreeGrafter"/>
</dbReference>
<accession>A0A366M810</accession>
<evidence type="ECO:0000256" key="1">
    <source>
        <dbReference type="ARBA" id="ARBA00008987"/>
    </source>
</evidence>
<sequence length="104" mass="11715">MITLTTENFDEQVLGADKPVLVEFWAEWCGPCKMVAPVLEQIEAEYGDRVTIAKLNGDDHPEIVRRYGVMGFPTMNLYRDGEVVRQIVGAKPKRLLVADLEGHI</sequence>
<dbReference type="Pfam" id="PF00085">
    <property type="entry name" value="Thioredoxin"/>
    <property type="match status" value="1"/>
</dbReference>
<dbReference type="AlphaFoldDB" id="A0A366M810"/>
<feature type="domain" description="Thioredoxin" evidence="9">
    <location>
        <begin position="1"/>
        <end position="104"/>
    </location>
</feature>
<evidence type="ECO:0000256" key="4">
    <source>
        <dbReference type="ARBA" id="ARBA00023157"/>
    </source>
</evidence>
<dbReference type="PROSITE" id="PS00194">
    <property type="entry name" value="THIOREDOXIN_1"/>
    <property type="match status" value="1"/>
</dbReference>
<keyword evidence="11" id="KW-1185">Reference proteome</keyword>
<dbReference type="PANTHER" id="PTHR45663:SF11">
    <property type="entry name" value="GEO12009P1"/>
    <property type="match status" value="1"/>
</dbReference>
<dbReference type="Gene3D" id="3.40.30.10">
    <property type="entry name" value="Glutaredoxin"/>
    <property type="match status" value="1"/>
</dbReference>
<comment type="similarity">
    <text evidence="1 7">Belongs to the thioredoxin family.</text>
</comment>
<dbReference type="CDD" id="cd02947">
    <property type="entry name" value="TRX_family"/>
    <property type="match status" value="1"/>
</dbReference>
<dbReference type="GO" id="GO:0045454">
    <property type="term" value="P:cell redox homeostasis"/>
    <property type="evidence" value="ECO:0007669"/>
    <property type="project" value="TreeGrafter"/>
</dbReference>
<keyword evidence="4 8" id="KW-1015">Disulfide bond</keyword>
<organism evidence="10 11">
    <name type="scientific">Spongiactinospora rosea</name>
    <dbReference type="NCBI Taxonomy" id="2248750"/>
    <lineage>
        <taxon>Bacteria</taxon>
        <taxon>Bacillati</taxon>
        <taxon>Actinomycetota</taxon>
        <taxon>Actinomycetes</taxon>
        <taxon>Streptosporangiales</taxon>
        <taxon>Streptosporangiaceae</taxon>
        <taxon>Spongiactinospora</taxon>
    </lineage>
</organism>
<evidence type="ECO:0000313" key="10">
    <source>
        <dbReference type="EMBL" id="RBQ21860.1"/>
    </source>
</evidence>
<keyword evidence="3" id="KW-0249">Electron transport</keyword>
<dbReference type="SUPFAM" id="SSF52833">
    <property type="entry name" value="Thioredoxin-like"/>
    <property type="match status" value="1"/>
</dbReference>
<dbReference type="Proteomes" id="UP000253303">
    <property type="component" value="Unassembled WGS sequence"/>
</dbReference>
<dbReference type="OrthoDB" id="9790390at2"/>
<evidence type="ECO:0000256" key="7">
    <source>
        <dbReference type="PIRNR" id="PIRNR000077"/>
    </source>
</evidence>
<dbReference type="InterPro" id="IPR017937">
    <property type="entry name" value="Thioredoxin_CS"/>
</dbReference>
<reference evidence="10 11" key="1">
    <citation type="submission" date="2018-06" db="EMBL/GenBank/DDBJ databases">
        <title>Sphaerisporangium craniellae sp. nov., isolated from a marine sponge in the South China Sea.</title>
        <authorList>
            <person name="Li L."/>
        </authorList>
    </citation>
    <scope>NUCLEOTIDE SEQUENCE [LARGE SCALE GENOMIC DNA]</scope>
    <source>
        <strain evidence="10 11">LHW63015</strain>
    </source>
</reference>
<dbReference type="PROSITE" id="PS51352">
    <property type="entry name" value="THIOREDOXIN_2"/>
    <property type="match status" value="1"/>
</dbReference>
<dbReference type="NCBIfam" id="TIGR01068">
    <property type="entry name" value="thioredoxin"/>
    <property type="match status" value="1"/>
</dbReference>
<comment type="caution">
    <text evidence="10">The sequence shown here is derived from an EMBL/GenBank/DDBJ whole genome shotgun (WGS) entry which is preliminary data.</text>
</comment>